<reference evidence="3 4" key="1">
    <citation type="submission" date="2023-11" db="EMBL/GenBank/DDBJ databases">
        <title>Draft genome sequence of Microbacterium arthrosphaerae JCM 30492.</title>
        <authorList>
            <person name="Zhang G."/>
            <person name="Ding Y."/>
        </authorList>
    </citation>
    <scope>NUCLEOTIDE SEQUENCE [LARGE SCALE GENOMIC DNA]</scope>
    <source>
        <strain evidence="3 4">JCM 30492</strain>
    </source>
</reference>
<comment type="caution">
    <text evidence="3">The sequence shown here is derived from an EMBL/GenBank/DDBJ whole genome shotgun (WGS) entry which is preliminary data.</text>
</comment>
<feature type="transmembrane region" description="Helical" evidence="2">
    <location>
        <begin position="183"/>
        <end position="208"/>
    </location>
</feature>
<proteinExistence type="predicted"/>
<evidence type="ECO:0000313" key="3">
    <source>
        <dbReference type="EMBL" id="MDW4574207.1"/>
    </source>
</evidence>
<feature type="transmembrane region" description="Helical" evidence="2">
    <location>
        <begin position="149"/>
        <end position="171"/>
    </location>
</feature>
<feature type="compositionally biased region" description="Low complexity" evidence="1">
    <location>
        <begin position="221"/>
        <end position="237"/>
    </location>
</feature>
<feature type="transmembrane region" description="Helical" evidence="2">
    <location>
        <begin position="16"/>
        <end position="33"/>
    </location>
</feature>
<feature type="transmembrane region" description="Helical" evidence="2">
    <location>
        <begin position="39"/>
        <end position="62"/>
    </location>
</feature>
<feature type="region of interest" description="Disordered" evidence="1">
    <location>
        <begin position="215"/>
        <end position="246"/>
    </location>
</feature>
<feature type="transmembrane region" description="Helical" evidence="2">
    <location>
        <begin position="69"/>
        <end position="88"/>
    </location>
</feature>
<keyword evidence="2" id="KW-1133">Transmembrane helix</keyword>
<evidence type="ECO:0000313" key="4">
    <source>
        <dbReference type="Proteomes" id="UP001283109"/>
    </source>
</evidence>
<protein>
    <submittedName>
        <fullName evidence="3">Acyl-CoA synthetase</fullName>
    </submittedName>
</protein>
<sequence>MTSAASRTFDVRHVQLARAAFAAIAALMITFSPDHSAAVGSAVFSGFAIATGLVLLLSVWLVYPVGRRWPAAALGGVTVVAGMVSGLYPLRTVIGYFAVVIVWALVAGALEAIAGWRGGSSRGRREIAPGVADARPERTPWPRAEARDAIVVGVVTALLGVALLFVQPAYALDYTIEEAHQTFTLTGITIGVGLFGGYAAIVAVYLGIAGFSPRPADPEDAPSAPIAPATAEAAAPADPNPQKDSA</sequence>
<evidence type="ECO:0000256" key="1">
    <source>
        <dbReference type="SAM" id="MobiDB-lite"/>
    </source>
</evidence>
<accession>A0ABU4H667</accession>
<gene>
    <name evidence="3" type="ORF">R8Z58_15610</name>
</gene>
<keyword evidence="2" id="KW-0812">Transmembrane</keyword>
<organism evidence="3 4">
    <name type="scientific">Microbacterium arthrosphaerae</name>
    <dbReference type="NCBI Taxonomy" id="792652"/>
    <lineage>
        <taxon>Bacteria</taxon>
        <taxon>Bacillati</taxon>
        <taxon>Actinomycetota</taxon>
        <taxon>Actinomycetes</taxon>
        <taxon>Micrococcales</taxon>
        <taxon>Microbacteriaceae</taxon>
        <taxon>Microbacterium</taxon>
    </lineage>
</organism>
<name>A0ABU4H667_9MICO</name>
<dbReference type="RefSeq" id="WP_318354700.1">
    <property type="nucleotide sequence ID" value="NZ_JAWQEV010000005.1"/>
</dbReference>
<evidence type="ECO:0000256" key="2">
    <source>
        <dbReference type="SAM" id="Phobius"/>
    </source>
</evidence>
<dbReference type="Proteomes" id="UP001283109">
    <property type="component" value="Unassembled WGS sequence"/>
</dbReference>
<dbReference type="EMBL" id="JAWQEV010000005">
    <property type="protein sequence ID" value="MDW4574207.1"/>
    <property type="molecule type" value="Genomic_DNA"/>
</dbReference>
<keyword evidence="2" id="KW-0472">Membrane</keyword>
<feature type="transmembrane region" description="Helical" evidence="2">
    <location>
        <begin position="94"/>
        <end position="116"/>
    </location>
</feature>
<keyword evidence="4" id="KW-1185">Reference proteome</keyword>